<comment type="caution">
    <text evidence="1">The sequence shown here is derived from an EMBL/GenBank/DDBJ whole genome shotgun (WGS) entry which is preliminary data.</text>
</comment>
<dbReference type="EMBL" id="JAFBED010000003">
    <property type="protein sequence ID" value="MBM7620072.1"/>
    <property type="molecule type" value="Genomic_DNA"/>
</dbReference>
<reference evidence="1 2" key="1">
    <citation type="submission" date="2021-01" db="EMBL/GenBank/DDBJ databases">
        <title>Genomic Encyclopedia of Type Strains, Phase IV (KMG-IV): sequencing the most valuable type-strain genomes for metagenomic binning, comparative biology and taxonomic classification.</title>
        <authorList>
            <person name="Goeker M."/>
        </authorList>
    </citation>
    <scope>NUCLEOTIDE SEQUENCE [LARGE SCALE GENOMIC DNA]</scope>
    <source>
        <strain evidence="1 2">DSM 25879</strain>
    </source>
</reference>
<evidence type="ECO:0000313" key="2">
    <source>
        <dbReference type="Proteomes" id="UP000737402"/>
    </source>
</evidence>
<keyword evidence="2" id="KW-1185">Reference proteome</keyword>
<accession>A0ABS2P0A0</accession>
<organism evidence="1 2">
    <name type="scientific">Sutcliffiella tianshenii</name>
    <dbReference type="NCBI Taxonomy" id="1463404"/>
    <lineage>
        <taxon>Bacteria</taxon>
        <taxon>Bacillati</taxon>
        <taxon>Bacillota</taxon>
        <taxon>Bacilli</taxon>
        <taxon>Bacillales</taxon>
        <taxon>Bacillaceae</taxon>
        <taxon>Sutcliffiella</taxon>
    </lineage>
</organism>
<sequence>MKVTFKQSDKIKVFDAITTMVVFENAREDLLTIMQVIYEHGVDYQVIQEMLRVPAAETIAKGIVNYLKQNGLIDEHHTITSAGHWFLQSKQYPALERGKFKFWMIDHPLLGRQLLHYQRENSKERTMKLTPFIHATELEGKTFHSVLNMDEKRQFQINKFDYNRGAEVYCVDFPNINTEYKIHWEIDTEREEPSTIIINGEIKDRPQAVKRFSQISMNSDLEIDYTNFLVELISKNRKDVNWNFSTKAFEIKFKEIDNIEELKAFTTILAILDVETDYGLFEDTAIREVPIMPASSDDAKLWVDAIIKDSVATQYVSQVELQHHLQTLKERRELVPYQSSLYHLDESTFLQTFRTEKDKAPYWHLQAPLDLKPYEDKANIIETKHIAFGNRYSMREVVRMIVGDERPERLIFSSKHVQNFYQIKKFNLFTEAFKSFGVQDIQFVTTEYVDLPDKSIRIDMYEDVYGDRKEWPHDRYFAFETNRKWHFFKMTAELDQCVFDRTISANNLTINTVGYWKDISFIQILPEIFPLKLREFTQEQMITK</sequence>
<name>A0ABS2P0A0_9BACI</name>
<dbReference type="Proteomes" id="UP000737402">
    <property type="component" value="Unassembled WGS sequence"/>
</dbReference>
<gene>
    <name evidence="1" type="ORF">JOC95_001924</name>
</gene>
<evidence type="ECO:0000313" key="1">
    <source>
        <dbReference type="EMBL" id="MBM7620072.1"/>
    </source>
</evidence>
<protein>
    <submittedName>
        <fullName evidence="1">Uncharacterized protein</fullName>
    </submittedName>
</protein>
<proteinExistence type="predicted"/>
<dbReference type="RefSeq" id="WP_204415434.1">
    <property type="nucleotide sequence ID" value="NZ_JAFBED010000003.1"/>
</dbReference>